<reference evidence="13" key="1">
    <citation type="submission" date="2023-06" db="EMBL/GenBank/DDBJ databases">
        <title>Genomic analysis of the entomopathogenic nematode Steinernema hermaphroditum.</title>
        <authorList>
            <person name="Schwarz E.M."/>
            <person name="Heppert J.K."/>
            <person name="Baniya A."/>
            <person name="Schwartz H.T."/>
            <person name="Tan C.-H."/>
            <person name="Antoshechkin I."/>
            <person name="Sternberg P.W."/>
            <person name="Goodrich-Blair H."/>
            <person name="Dillman A.R."/>
        </authorList>
    </citation>
    <scope>NUCLEOTIDE SEQUENCE</scope>
    <source>
        <strain evidence="13">PS9179</strain>
        <tissue evidence="13">Whole animal</tissue>
    </source>
</reference>
<evidence type="ECO:0000256" key="1">
    <source>
        <dbReference type="ARBA" id="ARBA00004477"/>
    </source>
</evidence>
<feature type="compositionally biased region" description="Basic and acidic residues" evidence="10">
    <location>
        <begin position="432"/>
        <end position="445"/>
    </location>
</feature>
<protein>
    <recommendedName>
        <fullName evidence="3">ER membrane protein complex subunit 6</fullName>
    </recommendedName>
    <alternativeName>
        <fullName evidence="8">Transmembrane protein 93</fullName>
    </alternativeName>
</protein>
<dbReference type="SMART" id="SM00755">
    <property type="entry name" value="Grip"/>
    <property type="match status" value="1"/>
</dbReference>
<name>A0AA39HEX9_9BILA</name>
<keyword evidence="5" id="KW-0256">Endoplasmic reticulum</keyword>
<dbReference type="Pfam" id="PF07019">
    <property type="entry name" value="EMC6"/>
    <property type="match status" value="1"/>
</dbReference>
<dbReference type="PANTHER" id="PTHR20994">
    <property type="entry name" value="ER MEMBRANE PROTEIN COMPLEX SUBUNIT 6"/>
    <property type="match status" value="1"/>
</dbReference>
<dbReference type="EMBL" id="JAUCMV010000004">
    <property type="protein sequence ID" value="KAK0404608.1"/>
    <property type="molecule type" value="Genomic_DNA"/>
</dbReference>
<proteinExistence type="inferred from homology"/>
<gene>
    <name evidence="13" type="ORF">QR680_017533</name>
    <name evidence="14" type="ORF">QR680_017535</name>
</gene>
<evidence type="ECO:0000256" key="11">
    <source>
        <dbReference type="SAM" id="Phobius"/>
    </source>
</evidence>
<sequence length="816" mass="92581">MPRFNDTANNDLKLFCTANFVDSRNREGAPTADPKDDTQKEFRQELHSLTRFCRREHPMAVSSSQRGSDDIVVFSEAAVRHNFAVLEYSRTCQSAAAGIAAGIFGLTGIPGFLFYLVMVVIQALFWHAKAGFEWKMYFTDISLPVTYSFVGGLFTYILFWVFLYGMVHDVVKAYKSLDTEKQALQATVASLSESGAFPSESTSSSSEEGRLDSLKKAIASLTSEQSKKEAAFLADKRALLAENEKLKKNLSESQRTHQKLESKASALRQLESLREKELEDHGSILAEIQQKYGKERTKCEQLERQIAELYKKLHETDSKVPLSDKKIRELQDQINKKDRDIATLKKKVEVTPTVQMLKDEIANLQTAHAAEIAEILSRNTHHSDNMRMNESRVHALERKLEVLTSQIAQQEFDKVQMKTSLESLRQQLELAERESAKGEEAKERQTITPSEEVGEELIAGKVERLKKLANELQDSGDVDLADILEMRPLKRTEAILDPRMCSFCENTHSDFIQLKTTVGDLRGKLQSAQHQLEDSKTKATTVELELYEKIASMENNHSSALREGEVKMRDRVNELESEMQKQRHRTMEIIAEKEKELEATKAILISFRSQQMGSSNPGTNVPVDPITPITVKLRDRSKSTSRTRAVSRARSSGSFDAAIPESPSSATGFNNSFNFAHGVNTTDSFAKNTLGDDSKNVYYEEIISEKDREIFELRMKIRTDDSKLRDLEHSVLTKDLQHYEIIEKLKEELRILEGILIGWKLELYKSDKEPSIEYLRNIFIQYLQCNGSSGRRNILKAMATVLKLGPAELKRIETIK</sequence>
<feature type="region of interest" description="Disordered" evidence="10">
    <location>
        <begin position="432"/>
        <end position="453"/>
    </location>
</feature>
<dbReference type="GO" id="GO:0034975">
    <property type="term" value="P:protein folding in endoplasmic reticulum"/>
    <property type="evidence" value="ECO:0007669"/>
    <property type="project" value="TreeGrafter"/>
</dbReference>
<dbReference type="AlphaFoldDB" id="A0AA39HEX9"/>
<evidence type="ECO:0000256" key="2">
    <source>
        <dbReference type="ARBA" id="ARBA00009436"/>
    </source>
</evidence>
<comment type="subcellular location">
    <subcellularLocation>
        <location evidence="1">Endoplasmic reticulum membrane</location>
        <topology evidence="1">Multi-pass membrane protein</topology>
    </subcellularLocation>
</comment>
<evidence type="ECO:0000256" key="3">
    <source>
        <dbReference type="ARBA" id="ARBA00020827"/>
    </source>
</evidence>
<evidence type="ECO:0000256" key="5">
    <source>
        <dbReference type="ARBA" id="ARBA00022824"/>
    </source>
</evidence>
<feature type="region of interest" description="Disordered" evidence="10">
    <location>
        <begin position="634"/>
        <end position="658"/>
    </location>
</feature>
<keyword evidence="15" id="KW-1185">Reference proteome</keyword>
<organism evidence="13 15">
    <name type="scientific">Steinernema hermaphroditum</name>
    <dbReference type="NCBI Taxonomy" id="289476"/>
    <lineage>
        <taxon>Eukaryota</taxon>
        <taxon>Metazoa</taxon>
        <taxon>Ecdysozoa</taxon>
        <taxon>Nematoda</taxon>
        <taxon>Chromadorea</taxon>
        <taxon>Rhabditida</taxon>
        <taxon>Tylenchina</taxon>
        <taxon>Panagrolaimomorpha</taxon>
        <taxon>Strongyloidoidea</taxon>
        <taxon>Steinernematidae</taxon>
        <taxon>Steinernema</taxon>
    </lineage>
</organism>
<feature type="coiled-coil region" evidence="9">
    <location>
        <begin position="518"/>
        <end position="592"/>
    </location>
</feature>
<evidence type="ECO:0000256" key="8">
    <source>
        <dbReference type="ARBA" id="ARBA00031072"/>
    </source>
</evidence>
<keyword evidence="6 11" id="KW-1133">Transmembrane helix</keyword>
<dbReference type="GO" id="GO:0000045">
    <property type="term" value="P:autophagosome assembly"/>
    <property type="evidence" value="ECO:0007669"/>
    <property type="project" value="TreeGrafter"/>
</dbReference>
<feature type="transmembrane region" description="Helical" evidence="11">
    <location>
        <begin position="99"/>
        <end position="125"/>
    </location>
</feature>
<evidence type="ECO:0000256" key="7">
    <source>
        <dbReference type="ARBA" id="ARBA00023136"/>
    </source>
</evidence>
<dbReference type="PANTHER" id="PTHR20994:SF0">
    <property type="entry name" value="ER MEMBRANE PROTEIN COMPLEX SUBUNIT 6"/>
    <property type="match status" value="1"/>
</dbReference>
<keyword evidence="9" id="KW-0175">Coiled coil</keyword>
<accession>A0AA39HEX9</accession>
<dbReference type="InterPro" id="IPR000237">
    <property type="entry name" value="GRIP_dom"/>
</dbReference>
<dbReference type="GO" id="GO:0072546">
    <property type="term" value="C:EMC complex"/>
    <property type="evidence" value="ECO:0007669"/>
    <property type="project" value="InterPro"/>
</dbReference>
<dbReference type="EMBL" id="JAUCMV010000004">
    <property type="protein sequence ID" value="KAK0404602.1"/>
    <property type="molecule type" value="Genomic_DNA"/>
</dbReference>
<evidence type="ECO:0000256" key="6">
    <source>
        <dbReference type="ARBA" id="ARBA00022989"/>
    </source>
</evidence>
<evidence type="ECO:0000313" key="14">
    <source>
        <dbReference type="EMBL" id="KAK0404608.1"/>
    </source>
</evidence>
<evidence type="ECO:0000256" key="9">
    <source>
        <dbReference type="SAM" id="Coils"/>
    </source>
</evidence>
<evidence type="ECO:0000313" key="15">
    <source>
        <dbReference type="Proteomes" id="UP001175271"/>
    </source>
</evidence>
<comment type="similarity">
    <text evidence="2">Belongs to the EMC6 family.</text>
</comment>
<dbReference type="PROSITE" id="PS50913">
    <property type="entry name" value="GRIP"/>
    <property type="match status" value="1"/>
</dbReference>
<dbReference type="Pfam" id="PF01465">
    <property type="entry name" value="GRIP"/>
    <property type="match status" value="1"/>
</dbReference>
<keyword evidence="4 11" id="KW-0812">Transmembrane</keyword>
<evidence type="ECO:0000256" key="10">
    <source>
        <dbReference type="SAM" id="MobiDB-lite"/>
    </source>
</evidence>
<feature type="transmembrane region" description="Helical" evidence="11">
    <location>
        <begin position="145"/>
        <end position="167"/>
    </location>
</feature>
<evidence type="ECO:0000313" key="13">
    <source>
        <dbReference type="EMBL" id="KAK0404602.1"/>
    </source>
</evidence>
<feature type="domain" description="GRIP" evidence="12">
    <location>
        <begin position="765"/>
        <end position="815"/>
    </location>
</feature>
<evidence type="ECO:0000256" key="4">
    <source>
        <dbReference type="ARBA" id="ARBA00022692"/>
    </source>
</evidence>
<evidence type="ECO:0000259" key="12">
    <source>
        <dbReference type="PROSITE" id="PS50913"/>
    </source>
</evidence>
<comment type="caution">
    <text evidence="13">The sequence shown here is derived from an EMBL/GenBank/DDBJ whole genome shotgun (WGS) entry which is preliminary data.</text>
</comment>
<keyword evidence="7 11" id="KW-0472">Membrane</keyword>
<dbReference type="Proteomes" id="UP001175271">
    <property type="component" value="Unassembled WGS sequence"/>
</dbReference>
<dbReference type="InterPro" id="IPR029008">
    <property type="entry name" value="EMC6-like"/>
</dbReference>
<dbReference type="InterPro" id="IPR008504">
    <property type="entry name" value="Emc6"/>
</dbReference>